<dbReference type="PANTHER" id="PTHR32438">
    <property type="entry name" value="4-ALPHA-GLUCANOTRANSFERASE DPE1, CHLOROPLASTIC/AMYLOPLASTIC"/>
    <property type="match status" value="1"/>
</dbReference>
<evidence type="ECO:0000256" key="7">
    <source>
        <dbReference type="ARBA" id="ARBA00023277"/>
    </source>
</evidence>
<evidence type="ECO:0000256" key="8">
    <source>
        <dbReference type="ARBA" id="ARBA00031423"/>
    </source>
</evidence>
<dbReference type="Proteomes" id="UP001266099">
    <property type="component" value="Unassembled WGS sequence"/>
</dbReference>
<comment type="similarity">
    <text evidence="2 10">Belongs to the disproportionating enzyme family.</text>
</comment>
<keyword evidence="13" id="KW-1185">Reference proteome</keyword>
<evidence type="ECO:0000256" key="2">
    <source>
        <dbReference type="ARBA" id="ARBA00005684"/>
    </source>
</evidence>
<dbReference type="InterPro" id="IPR048458">
    <property type="entry name" value="MalQ_N"/>
</dbReference>
<protein>
    <recommendedName>
        <fullName evidence="4 10">4-alpha-glucanotransferase</fullName>
        <ecNumber evidence="3 10">2.4.1.25</ecNumber>
    </recommendedName>
    <alternativeName>
        <fullName evidence="8 10">Amylomaltase</fullName>
    </alternativeName>
    <alternativeName>
        <fullName evidence="9 10">Disproportionating enzyme</fullName>
    </alternativeName>
</protein>
<evidence type="ECO:0000256" key="4">
    <source>
        <dbReference type="ARBA" id="ARBA00020295"/>
    </source>
</evidence>
<keyword evidence="7 10" id="KW-0119">Carbohydrate metabolism</keyword>
<dbReference type="NCBIfam" id="TIGR00217">
    <property type="entry name" value="malQ"/>
    <property type="match status" value="1"/>
</dbReference>
<evidence type="ECO:0000256" key="9">
    <source>
        <dbReference type="ARBA" id="ARBA00031501"/>
    </source>
</evidence>
<keyword evidence="5 10" id="KW-0328">Glycosyltransferase</keyword>
<accession>A0ABU1T1A0</accession>
<dbReference type="InterPro" id="IPR003385">
    <property type="entry name" value="Glyco_hydro_77"/>
</dbReference>
<sequence length="723" mass="81230">MEVTDLAGLQELAHAYGVATEFWGYDGKQKIVPAHTLVQVLAAMGVENINDATLDALIEQRQLRNWYRVLPQVVIARNSGETRVEVHVPHGASVRLEIELESGGWLGMRQCEDFTIPREIDGVLTGQAAFIVPQGIELGYHKLHAYVNEGTEDAQHETVTLIGVPHRLPAVDALYHPESKRSWGMMEQLYSVRSRDSWGIGDLRDLSETCAIFGDFGADFVLINPLHAAQPTGIITPSPYLPVTRRFFNPIYIRPEDIAETAYLSVSERSLVEWAGEKVKQLSLKNTLIDRDAAWKAKREALEVIFRVPRSYSREQEFRRFKELEGEGLENFALWCAIYEKYAGAIPSQLSEINSHEVNQERHDLRERTEFWAWLQWVMDQQLAQAQKCAKAAGMRYGICHDLAVGVHPEGSDTWSIPQAFAKGVGVGAPPDMYNQQGQNWSQPPWNPAALEAMDYTPLRDMARTVLRHAGALRVDHVMGLFRLWWIPNGNSAKDGTYVRFDHEAMVGVLLLEAYRAGAVLIGEDLGTVEPWVRDYLIDRGILGTSVFWFEKQDDGTPLHADQYRRGVFATVDTHDLPPAAGYLAEEHVDLRAKLGLLELSEADTRAQAREERRQVISRLSEYGLLSEESLASIAQGREPATQDLIEAMHLYIARTASVLLGVSLTDAVGERRAQNQPGTDQEYPNWRIPLADGTENVVLVEDLPANPRLKSLVERFTAELRS</sequence>
<evidence type="ECO:0000256" key="10">
    <source>
        <dbReference type="RuleBase" id="RU361207"/>
    </source>
</evidence>
<keyword evidence="6 10" id="KW-0808">Transferase</keyword>
<dbReference type="RefSeq" id="WP_309955618.1">
    <property type="nucleotide sequence ID" value="NZ_CP136414.1"/>
</dbReference>
<evidence type="ECO:0000256" key="6">
    <source>
        <dbReference type="ARBA" id="ARBA00022679"/>
    </source>
</evidence>
<evidence type="ECO:0000256" key="3">
    <source>
        <dbReference type="ARBA" id="ARBA00012560"/>
    </source>
</evidence>
<comment type="catalytic activity">
    <reaction evidence="1 10">
        <text>Transfers a segment of a (1-&gt;4)-alpha-D-glucan to a new position in an acceptor, which may be glucose or a (1-&gt;4)-alpha-D-glucan.</text>
        <dbReference type="EC" id="2.4.1.25"/>
    </reaction>
</comment>
<dbReference type="Gene3D" id="3.20.20.80">
    <property type="entry name" value="Glycosidases"/>
    <property type="match status" value="1"/>
</dbReference>
<gene>
    <name evidence="12" type="ORF">J2S36_000702</name>
</gene>
<reference evidence="12 13" key="1">
    <citation type="submission" date="2023-07" db="EMBL/GenBank/DDBJ databases">
        <title>Sequencing the genomes of 1000 actinobacteria strains.</title>
        <authorList>
            <person name="Klenk H.-P."/>
        </authorList>
    </citation>
    <scope>NUCLEOTIDE SEQUENCE [LARGE SCALE GENOMIC DNA]</scope>
    <source>
        <strain evidence="12 13">DSM 15539</strain>
    </source>
</reference>
<dbReference type="EMBL" id="JAVDUJ010000001">
    <property type="protein sequence ID" value="MDR6939159.1"/>
    <property type="molecule type" value="Genomic_DNA"/>
</dbReference>
<name>A0ABU1T1A0_9ACTO</name>
<dbReference type="InterPro" id="IPR017853">
    <property type="entry name" value="GH"/>
</dbReference>
<dbReference type="Pfam" id="PF02446">
    <property type="entry name" value="Glyco_hydro_77"/>
    <property type="match status" value="1"/>
</dbReference>
<dbReference type="GO" id="GO:0004134">
    <property type="term" value="F:4-alpha-glucanotransferase activity"/>
    <property type="evidence" value="ECO:0007669"/>
    <property type="project" value="UniProtKB-EC"/>
</dbReference>
<comment type="caution">
    <text evidence="12">The sequence shown here is derived from an EMBL/GenBank/DDBJ whole genome shotgun (WGS) entry which is preliminary data.</text>
</comment>
<dbReference type="PANTHER" id="PTHR32438:SF5">
    <property type="entry name" value="4-ALPHA-GLUCANOTRANSFERASE DPE1, CHLOROPLASTIC_AMYLOPLASTIC"/>
    <property type="match status" value="1"/>
</dbReference>
<evidence type="ECO:0000256" key="1">
    <source>
        <dbReference type="ARBA" id="ARBA00000439"/>
    </source>
</evidence>
<evidence type="ECO:0000313" key="13">
    <source>
        <dbReference type="Proteomes" id="UP001266099"/>
    </source>
</evidence>
<evidence type="ECO:0000256" key="5">
    <source>
        <dbReference type="ARBA" id="ARBA00022676"/>
    </source>
</evidence>
<dbReference type="Pfam" id="PF21226">
    <property type="entry name" value="MalQ_N"/>
    <property type="match status" value="1"/>
</dbReference>
<feature type="domain" description="MalQ N-terminal beta-sandwich" evidence="11">
    <location>
        <begin position="70"/>
        <end position="165"/>
    </location>
</feature>
<organism evidence="12 13">
    <name type="scientific">Arcanobacterium hippocoleae</name>
    <dbReference type="NCBI Taxonomy" id="149017"/>
    <lineage>
        <taxon>Bacteria</taxon>
        <taxon>Bacillati</taxon>
        <taxon>Actinomycetota</taxon>
        <taxon>Actinomycetes</taxon>
        <taxon>Actinomycetales</taxon>
        <taxon>Actinomycetaceae</taxon>
        <taxon>Arcanobacterium</taxon>
    </lineage>
</organism>
<dbReference type="SUPFAM" id="SSF51445">
    <property type="entry name" value="(Trans)glycosidases"/>
    <property type="match status" value="1"/>
</dbReference>
<dbReference type="EC" id="2.4.1.25" evidence="3 10"/>
<evidence type="ECO:0000259" key="11">
    <source>
        <dbReference type="Pfam" id="PF21226"/>
    </source>
</evidence>
<evidence type="ECO:0000313" key="12">
    <source>
        <dbReference type="EMBL" id="MDR6939159.1"/>
    </source>
</evidence>
<proteinExistence type="inferred from homology"/>